<dbReference type="AlphaFoldDB" id="A0A1N6R8U5"/>
<accession>A0A1N6R8U5</accession>
<dbReference type="RefSeq" id="WP_076585757.1">
    <property type="nucleotide sequence ID" value="NZ_FTLW01000002.1"/>
</dbReference>
<dbReference type="EMBL" id="FTLW01000002">
    <property type="protein sequence ID" value="SIQ25275.1"/>
    <property type="molecule type" value="Genomic_DNA"/>
</dbReference>
<sequence length="295" mass="33136">MPLKRIYDNWQQLYAASGPPRSVERRRWREYLRTRPLIAYWGDSWFSTPLYKNLYWNSFARIEGMSIRLGGPGLSAAEMCTPSRCADNAARFAVRDFDLLCVSIGGNDCLGANLQRVFASSGRMDAERAFRRVVDDGIFERLRGRYTTLLTPMQQIGRQFRVVGHTYVPLHVDAIGERGQVDIKSLGLIAPFIGAVGPWLWPTMRPVLGSKAEAARFARLLLVDGFRDQVLVPSREDFRGLFTFADFSSLDASLGRDFWFDEIHPTEAGFATLSLGFNAMIQAALPAPKQAAVFA</sequence>
<evidence type="ECO:0008006" key="3">
    <source>
        <dbReference type="Google" id="ProtNLM"/>
    </source>
</evidence>
<gene>
    <name evidence="1" type="ORF">SAMN05421546_0926</name>
</gene>
<proteinExistence type="predicted"/>
<reference evidence="2" key="1">
    <citation type="submission" date="2017-01" db="EMBL/GenBank/DDBJ databases">
        <authorList>
            <person name="Varghese N."/>
            <person name="Submissions S."/>
        </authorList>
    </citation>
    <scope>NUCLEOTIDE SEQUENCE [LARGE SCALE GENOMIC DNA]</scope>
    <source>
        <strain evidence="2">UM1</strain>
    </source>
</reference>
<dbReference type="OrthoDB" id="6194308at2"/>
<name>A0A1N6R8U5_9GAMM</name>
<protein>
    <recommendedName>
        <fullName evidence="3">GDSL-like Lipase/Acylhydrolase family protein</fullName>
    </recommendedName>
</protein>
<organism evidence="1 2">
    <name type="scientific">Solilutibacter tolerans</name>
    <dbReference type="NCBI Taxonomy" id="1604334"/>
    <lineage>
        <taxon>Bacteria</taxon>
        <taxon>Pseudomonadati</taxon>
        <taxon>Pseudomonadota</taxon>
        <taxon>Gammaproteobacteria</taxon>
        <taxon>Lysobacterales</taxon>
        <taxon>Lysobacteraceae</taxon>
        <taxon>Solilutibacter</taxon>
    </lineage>
</organism>
<dbReference type="Proteomes" id="UP000241788">
    <property type="component" value="Unassembled WGS sequence"/>
</dbReference>
<dbReference type="SUPFAM" id="SSF52266">
    <property type="entry name" value="SGNH hydrolase"/>
    <property type="match status" value="1"/>
</dbReference>
<evidence type="ECO:0000313" key="2">
    <source>
        <dbReference type="Proteomes" id="UP000241788"/>
    </source>
</evidence>
<evidence type="ECO:0000313" key="1">
    <source>
        <dbReference type="EMBL" id="SIQ25275.1"/>
    </source>
</evidence>
<keyword evidence="2" id="KW-1185">Reference proteome</keyword>